<dbReference type="AlphaFoldDB" id="A0AAJ0M7Q4"/>
<evidence type="ECO:0000313" key="1">
    <source>
        <dbReference type="EMBL" id="KAK3339753.1"/>
    </source>
</evidence>
<evidence type="ECO:0000313" key="2">
    <source>
        <dbReference type="Proteomes" id="UP001275084"/>
    </source>
</evidence>
<dbReference type="Proteomes" id="UP001275084">
    <property type="component" value="Unassembled WGS sequence"/>
</dbReference>
<proteinExistence type="predicted"/>
<keyword evidence="2" id="KW-1185">Reference proteome</keyword>
<sequence>MAPDSASLLAKTAAELVGRRGLAVSDGIRDKREAYRELRADQCPEQSWMEEVSGRWLGAGASRAEIDWALLPGTVCLSFFVSVVSAVECGAHQRCCIIDGAESRKHEVTLRSLRALCALSALSLARGAVIVP</sequence>
<accession>A0AAJ0M7Q4</accession>
<name>A0AAJ0M7Q4_9PEZI</name>
<reference evidence="1" key="2">
    <citation type="submission" date="2023-06" db="EMBL/GenBank/DDBJ databases">
        <authorList>
            <consortium name="Lawrence Berkeley National Laboratory"/>
            <person name="Haridas S."/>
            <person name="Hensen N."/>
            <person name="Bonometti L."/>
            <person name="Westerberg I."/>
            <person name="Brannstrom I.O."/>
            <person name="Guillou S."/>
            <person name="Cros-Aarteil S."/>
            <person name="Calhoun S."/>
            <person name="Kuo A."/>
            <person name="Mondo S."/>
            <person name="Pangilinan J."/>
            <person name="Riley R."/>
            <person name="Labutti K."/>
            <person name="Andreopoulos B."/>
            <person name="Lipzen A."/>
            <person name="Chen C."/>
            <person name="Yanf M."/>
            <person name="Daum C."/>
            <person name="Ng V."/>
            <person name="Clum A."/>
            <person name="Steindorff A."/>
            <person name="Ohm R."/>
            <person name="Martin F."/>
            <person name="Silar P."/>
            <person name="Natvig D."/>
            <person name="Lalanne C."/>
            <person name="Gautier V."/>
            <person name="Ament-Velasquez S.L."/>
            <person name="Kruys A."/>
            <person name="Hutchinson M.I."/>
            <person name="Powell A.J."/>
            <person name="Barry K."/>
            <person name="Miller A.N."/>
            <person name="Grigoriev I.V."/>
            <person name="Debuchy R."/>
            <person name="Gladieux P."/>
            <person name="Thoren M.H."/>
            <person name="Johannesson H."/>
        </authorList>
    </citation>
    <scope>NUCLEOTIDE SEQUENCE</scope>
    <source>
        <strain evidence="1">CBS 955.72</strain>
    </source>
</reference>
<protein>
    <submittedName>
        <fullName evidence="1">Uncharacterized protein</fullName>
    </submittedName>
</protein>
<organism evidence="1 2">
    <name type="scientific">Lasiosphaeria hispida</name>
    <dbReference type="NCBI Taxonomy" id="260671"/>
    <lineage>
        <taxon>Eukaryota</taxon>
        <taxon>Fungi</taxon>
        <taxon>Dikarya</taxon>
        <taxon>Ascomycota</taxon>
        <taxon>Pezizomycotina</taxon>
        <taxon>Sordariomycetes</taxon>
        <taxon>Sordariomycetidae</taxon>
        <taxon>Sordariales</taxon>
        <taxon>Lasiosphaeriaceae</taxon>
        <taxon>Lasiosphaeria</taxon>
    </lineage>
</organism>
<dbReference type="EMBL" id="JAUIQD010000009">
    <property type="protein sequence ID" value="KAK3339753.1"/>
    <property type="molecule type" value="Genomic_DNA"/>
</dbReference>
<gene>
    <name evidence="1" type="ORF">B0T25DRAFT_574644</name>
</gene>
<comment type="caution">
    <text evidence="1">The sequence shown here is derived from an EMBL/GenBank/DDBJ whole genome shotgun (WGS) entry which is preliminary data.</text>
</comment>
<reference evidence="1" key="1">
    <citation type="journal article" date="2023" name="Mol. Phylogenet. Evol.">
        <title>Genome-scale phylogeny and comparative genomics of the fungal order Sordariales.</title>
        <authorList>
            <person name="Hensen N."/>
            <person name="Bonometti L."/>
            <person name="Westerberg I."/>
            <person name="Brannstrom I.O."/>
            <person name="Guillou S."/>
            <person name="Cros-Aarteil S."/>
            <person name="Calhoun S."/>
            <person name="Haridas S."/>
            <person name="Kuo A."/>
            <person name="Mondo S."/>
            <person name="Pangilinan J."/>
            <person name="Riley R."/>
            <person name="LaButti K."/>
            <person name="Andreopoulos B."/>
            <person name="Lipzen A."/>
            <person name="Chen C."/>
            <person name="Yan M."/>
            <person name="Daum C."/>
            <person name="Ng V."/>
            <person name="Clum A."/>
            <person name="Steindorff A."/>
            <person name="Ohm R.A."/>
            <person name="Martin F."/>
            <person name="Silar P."/>
            <person name="Natvig D.O."/>
            <person name="Lalanne C."/>
            <person name="Gautier V."/>
            <person name="Ament-Velasquez S.L."/>
            <person name="Kruys A."/>
            <person name="Hutchinson M.I."/>
            <person name="Powell A.J."/>
            <person name="Barry K."/>
            <person name="Miller A.N."/>
            <person name="Grigoriev I.V."/>
            <person name="Debuchy R."/>
            <person name="Gladieux P."/>
            <person name="Hiltunen Thoren M."/>
            <person name="Johannesson H."/>
        </authorList>
    </citation>
    <scope>NUCLEOTIDE SEQUENCE</scope>
    <source>
        <strain evidence="1">CBS 955.72</strain>
    </source>
</reference>